<sequence>YRYNLPNNTEVTDVETEIKSVTQSLSNGANGIFLDKGAEMKDLLSSLEEANLSLSAATDMDERLDIAEWRADTYKQILLALEKVPFNDATFEIQAHLSALMQIEWLMFWSQEENLLSQYLIYSIE</sequence>
<feature type="non-terminal residue" evidence="1">
    <location>
        <position position="1"/>
    </location>
</feature>
<proteinExistence type="predicted"/>
<reference evidence="1 2" key="1">
    <citation type="submission" date="2012-10" db="EMBL/GenBank/DDBJ databases">
        <title>Genome sequence of Vibrio Cholerae HENC-02.</title>
        <authorList>
            <person name="Eppinger M."/>
            <person name="Hasan N.A."/>
            <person name="Sengamalay N."/>
            <person name="Hine E."/>
            <person name="Su Q."/>
            <person name="Daugherty S.C."/>
            <person name="Young S."/>
            <person name="Sadzewicz L."/>
            <person name="Tallon L."/>
            <person name="Cebula T.A."/>
            <person name="Ravel J."/>
            <person name="Colwell R.R."/>
        </authorList>
    </citation>
    <scope>NUCLEOTIDE SEQUENCE [LARGE SCALE GENOMIC DNA]</scope>
    <source>
        <strain evidence="1 2">HENC-02</strain>
    </source>
</reference>
<dbReference type="EMBL" id="AJSR01000594">
    <property type="protein sequence ID" value="EKM32760.1"/>
    <property type="molecule type" value="Genomic_DNA"/>
</dbReference>
<dbReference type="AlphaFoldDB" id="A0A454D2B1"/>
<gene>
    <name evidence="1" type="ORF">VCHENC02_1709</name>
</gene>
<protein>
    <submittedName>
        <fullName evidence="1">Uncharacterized protein</fullName>
    </submittedName>
</protein>
<organism evidence="1 2">
    <name type="scientific">Vibrio harveyi</name>
    <name type="common">Beneckea harveyi</name>
    <dbReference type="NCBI Taxonomy" id="669"/>
    <lineage>
        <taxon>Bacteria</taxon>
        <taxon>Pseudomonadati</taxon>
        <taxon>Pseudomonadota</taxon>
        <taxon>Gammaproteobacteria</taxon>
        <taxon>Vibrionales</taxon>
        <taxon>Vibrionaceae</taxon>
        <taxon>Vibrio</taxon>
    </lineage>
</organism>
<feature type="non-terminal residue" evidence="1">
    <location>
        <position position="125"/>
    </location>
</feature>
<accession>A0A454D2B1</accession>
<dbReference type="Proteomes" id="UP000008367">
    <property type="component" value="Unassembled WGS sequence"/>
</dbReference>
<evidence type="ECO:0000313" key="1">
    <source>
        <dbReference type="EMBL" id="EKM32760.1"/>
    </source>
</evidence>
<evidence type="ECO:0000313" key="2">
    <source>
        <dbReference type="Proteomes" id="UP000008367"/>
    </source>
</evidence>
<comment type="caution">
    <text evidence="1">The sequence shown here is derived from an EMBL/GenBank/DDBJ whole genome shotgun (WGS) entry which is preliminary data.</text>
</comment>
<name>A0A454D2B1_VIBHA</name>